<dbReference type="PROSITE" id="PS51257">
    <property type="entry name" value="PROKAR_LIPOPROTEIN"/>
    <property type="match status" value="1"/>
</dbReference>
<evidence type="ECO:0008006" key="3">
    <source>
        <dbReference type="Google" id="ProtNLM"/>
    </source>
</evidence>
<evidence type="ECO:0000313" key="1">
    <source>
        <dbReference type="EMBL" id="SNZ00332.1"/>
    </source>
</evidence>
<dbReference type="OrthoDB" id="1417969at2"/>
<sequence>MRKFFFPTLLICAMISCSDGELQIETIDFDSVTAESCNPPQADSENLLFKLNEDEALILELESGILNKGTLDETVTSTSAVPSKSKLTYRFFSEKVTSNYFCDDVPPATPTVVNEIKAESGTVTIETKADADKKNYIHTIRLSDISFVRDNGERITNLTISEFGEVTTAIPN</sequence>
<organism evidence="1 2">
    <name type="scientific">Flagellimonas pacifica</name>
    <dbReference type="NCBI Taxonomy" id="1247520"/>
    <lineage>
        <taxon>Bacteria</taxon>
        <taxon>Pseudomonadati</taxon>
        <taxon>Bacteroidota</taxon>
        <taxon>Flavobacteriia</taxon>
        <taxon>Flavobacteriales</taxon>
        <taxon>Flavobacteriaceae</taxon>
        <taxon>Flagellimonas</taxon>
    </lineage>
</organism>
<dbReference type="RefSeq" id="WP_097045807.1">
    <property type="nucleotide sequence ID" value="NZ_OBEH01000003.1"/>
</dbReference>
<name>A0A285MT30_9FLAO</name>
<accession>A0A285MT30</accession>
<dbReference type="Proteomes" id="UP000219048">
    <property type="component" value="Unassembled WGS sequence"/>
</dbReference>
<proteinExistence type="predicted"/>
<reference evidence="2" key="1">
    <citation type="submission" date="2017-09" db="EMBL/GenBank/DDBJ databases">
        <authorList>
            <person name="Varghese N."/>
            <person name="Submissions S."/>
        </authorList>
    </citation>
    <scope>NUCLEOTIDE SEQUENCE [LARGE SCALE GENOMIC DNA]</scope>
    <source>
        <strain evidence="2">DSM 25885</strain>
    </source>
</reference>
<protein>
    <recommendedName>
        <fullName evidence="3">Lipoprotein</fullName>
    </recommendedName>
</protein>
<evidence type="ECO:0000313" key="2">
    <source>
        <dbReference type="Proteomes" id="UP000219048"/>
    </source>
</evidence>
<keyword evidence="2" id="KW-1185">Reference proteome</keyword>
<dbReference type="EMBL" id="OBEH01000003">
    <property type="protein sequence ID" value="SNZ00332.1"/>
    <property type="molecule type" value="Genomic_DNA"/>
</dbReference>
<dbReference type="AlphaFoldDB" id="A0A285MT30"/>
<gene>
    <name evidence="1" type="ORF">SAMN06265377_2152</name>
</gene>